<dbReference type="InterPro" id="IPR024079">
    <property type="entry name" value="MetalloPept_cat_dom_sf"/>
</dbReference>
<feature type="compositionally biased region" description="Polar residues" evidence="3">
    <location>
        <begin position="329"/>
        <end position="352"/>
    </location>
</feature>
<evidence type="ECO:0000259" key="4">
    <source>
        <dbReference type="PROSITE" id="PS51864"/>
    </source>
</evidence>
<dbReference type="GO" id="GO:0006508">
    <property type="term" value="P:proteolysis"/>
    <property type="evidence" value="ECO:0007669"/>
    <property type="project" value="UniProtKB-KW"/>
</dbReference>
<dbReference type="Pfam" id="PF01400">
    <property type="entry name" value="Astacin"/>
    <property type="match status" value="1"/>
</dbReference>
<feature type="binding site" evidence="1">
    <location>
        <position position="196"/>
    </location>
    <ligand>
        <name>Zn(2+)</name>
        <dbReference type="ChEBI" id="CHEBI:29105"/>
        <note>catalytic</note>
    </ligand>
</feature>
<evidence type="ECO:0000313" key="5">
    <source>
        <dbReference type="EMBL" id="OWA52999.1"/>
    </source>
</evidence>
<dbReference type="InterPro" id="IPR001506">
    <property type="entry name" value="Peptidase_M12A"/>
</dbReference>
<keyword evidence="1 2" id="KW-0862">Zinc</keyword>
<evidence type="ECO:0000256" key="3">
    <source>
        <dbReference type="SAM" id="MobiDB-lite"/>
    </source>
</evidence>
<name>A0A9X6RM61_HYPEX</name>
<dbReference type="OrthoDB" id="291007at2759"/>
<proteinExistence type="predicted"/>
<feature type="domain" description="Peptidase M12A" evidence="4">
    <location>
        <begin position="97"/>
        <end position="305"/>
    </location>
</feature>
<dbReference type="CDD" id="cd04280">
    <property type="entry name" value="ZnMc_astacin_like"/>
    <property type="match status" value="1"/>
</dbReference>
<protein>
    <recommendedName>
        <fullName evidence="2">Metalloendopeptidase</fullName>
        <ecNumber evidence="2">3.4.24.-</ecNumber>
    </recommendedName>
</protein>
<dbReference type="Proteomes" id="UP000192578">
    <property type="component" value="Unassembled WGS sequence"/>
</dbReference>
<evidence type="ECO:0000313" key="6">
    <source>
        <dbReference type="Proteomes" id="UP000192578"/>
    </source>
</evidence>
<dbReference type="PANTHER" id="PTHR10127:SF850">
    <property type="entry name" value="METALLOENDOPEPTIDASE"/>
    <property type="match status" value="1"/>
</dbReference>
<gene>
    <name evidence="5" type="ORF">BV898_17437</name>
</gene>
<keyword evidence="2" id="KW-0482">Metalloprotease</keyword>
<keyword evidence="6" id="KW-1185">Reference proteome</keyword>
<dbReference type="InterPro" id="IPR034035">
    <property type="entry name" value="Astacin-like_dom"/>
</dbReference>
<dbReference type="PANTHER" id="PTHR10127">
    <property type="entry name" value="DISCOIDIN, CUB, EGF, LAMININ , AND ZINC METALLOPROTEASE DOMAIN CONTAINING"/>
    <property type="match status" value="1"/>
</dbReference>
<dbReference type="SMART" id="SM00235">
    <property type="entry name" value="ZnMc"/>
    <property type="match status" value="1"/>
</dbReference>
<keyword evidence="1 2" id="KW-0479">Metal-binding</keyword>
<dbReference type="GO" id="GO:0008270">
    <property type="term" value="F:zinc ion binding"/>
    <property type="evidence" value="ECO:0007669"/>
    <property type="project" value="UniProtKB-UniRule"/>
</dbReference>
<dbReference type="Gene3D" id="3.40.390.10">
    <property type="entry name" value="Collagenase (Catalytic Domain)"/>
    <property type="match status" value="1"/>
</dbReference>
<dbReference type="GO" id="GO:0004222">
    <property type="term" value="F:metalloendopeptidase activity"/>
    <property type="evidence" value="ECO:0007669"/>
    <property type="project" value="UniProtKB-UniRule"/>
</dbReference>
<comment type="caution">
    <text evidence="5">The sequence shown here is derived from an EMBL/GenBank/DDBJ whole genome shotgun (WGS) entry which is preliminary data.</text>
</comment>
<organism evidence="5 6">
    <name type="scientific">Hypsibius exemplaris</name>
    <name type="common">Freshwater tardigrade</name>
    <dbReference type="NCBI Taxonomy" id="2072580"/>
    <lineage>
        <taxon>Eukaryota</taxon>
        <taxon>Metazoa</taxon>
        <taxon>Ecdysozoa</taxon>
        <taxon>Tardigrada</taxon>
        <taxon>Eutardigrada</taxon>
        <taxon>Parachela</taxon>
        <taxon>Hypsibioidea</taxon>
        <taxon>Hypsibiidae</taxon>
        <taxon>Hypsibius</taxon>
    </lineage>
</organism>
<evidence type="ECO:0000256" key="2">
    <source>
        <dbReference type="RuleBase" id="RU361183"/>
    </source>
</evidence>
<comment type="cofactor">
    <cofactor evidence="1 2">
        <name>Zn(2+)</name>
        <dbReference type="ChEBI" id="CHEBI:29105"/>
    </cofactor>
    <text evidence="1 2">Binds 1 zinc ion per subunit.</text>
</comment>
<dbReference type="EC" id="3.4.24.-" evidence="2"/>
<dbReference type="SUPFAM" id="SSF55486">
    <property type="entry name" value="Metalloproteases ('zincins'), catalytic domain"/>
    <property type="match status" value="1"/>
</dbReference>
<feature type="binding site" evidence="1">
    <location>
        <position position="200"/>
    </location>
    <ligand>
        <name>Zn(2+)</name>
        <dbReference type="ChEBI" id="CHEBI:29105"/>
        <note>catalytic</note>
    </ligand>
</feature>
<reference evidence="6" key="1">
    <citation type="submission" date="2017-01" db="EMBL/GenBank/DDBJ databases">
        <title>Comparative genomics of anhydrobiosis in the tardigrade Hypsibius dujardini.</title>
        <authorList>
            <person name="Yoshida Y."/>
            <person name="Koutsovoulos G."/>
            <person name="Laetsch D."/>
            <person name="Stevens L."/>
            <person name="Kumar S."/>
            <person name="Horikawa D."/>
            <person name="Ishino K."/>
            <person name="Komine S."/>
            <person name="Tomita M."/>
            <person name="Blaxter M."/>
            <person name="Arakawa K."/>
        </authorList>
    </citation>
    <scope>NUCLEOTIDE SEQUENCE [LARGE SCALE GENOMIC DNA]</scope>
    <source>
        <strain evidence="6">Z151</strain>
    </source>
</reference>
<dbReference type="AlphaFoldDB" id="A0A9X6RM61"/>
<dbReference type="PROSITE" id="PS51864">
    <property type="entry name" value="ASTACIN"/>
    <property type="match status" value="1"/>
</dbReference>
<keyword evidence="2" id="KW-0645">Protease</keyword>
<accession>A0A9X6RM61</accession>
<dbReference type="PRINTS" id="PR00480">
    <property type="entry name" value="ASTACIN"/>
</dbReference>
<feature type="chain" id="PRO_5041017296" description="Metalloendopeptidase" evidence="2">
    <location>
        <begin position="24"/>
        <end position="513"/>
    </location>
</feature>
<feature type="binding site" evidence="1">
    <location>
        <position position="206"/>
    </location>
    <ligand>
        <name>Zn(2+)</name>
        <dbReference type="ChEBI" id="CHEBI:29105"/>
        <note>catalytic</note>
    </ligand>
</feature>
<comment type="caution">
    <text evidence="1">Lacks conserved residue(s) required for the propagation of feature annotation.</text>
</comment>
<keyword evidence="2" id="KW-0732">Signal</keyword>
<sequence length="513" mass="57136">MDWTGSLSGIACVIAAVVVCGSARPAEPPHLQAGESLWKHDADQRALTGRNLIADAEYQYSVRRRDSSIREYLFEGDIQGVEKLPSSNNAEDSWDFSGLGSGQNNDKPPRFWEDRIIPCTIEPRSFKQSDIDLIEQALRGIESNTCLTFPRRTHQHNYIIFVLGNNGCSSWVGQNAGEQAIYLDPSCLNLVGEIQHQIMHAIGFWHEQSRMDRDQYVKIIWPNIAQGLSQQFQKYNVPTFGLPYDYSSIMHYAHNTFSSDPDDRPTILPISQAPFTHRPEKRRMGNRIELSPGDINRINYMYSCPQSLPSVSKNRGTETTEWMPTPTPDLSTLDSTPLSQETLSNSSSTYNTAPRHVPGTGRPGGITVTMEQAAADFFCYFYTNQTYSCKTDCEPSGGELKLGNFNSNSNMKFYDMNCKTNVQIPFGKRWEIGSRAIVRGVTNTAHDTEIITTCAFYNSMDFDCNGVTDCKEANNENRCGSAAPWSGRYSGSPDQGFKLNGTITKTGSDAGSG</sequence>
<evidence type="ECO:0000256" key="1">
    <source>
        <dbReference type="PROSITE-ProRule" id="PRU01211"/>
    </source>
</evidence>
<dbReference type="InterPro" id="IPR006026">
    <property type="entry name" value="Peptidase_Metallo"/>
</dbReference>
<feature type="signal peptide" evidence="2">
    <location>
        <begin position="1"/>
        <end position="23"/>
    </location>
</feature>
<feature type="region of interest" description="Disordered" evidence="3">
    <location>
        <begin position="309"/>
        <end position="360"/>
    </location>
</feature>
<dbReference type="EMBL" id="MTYJ01000297">
    <property type="protein sequence ID" value="OWA52999.1"/>
    <property type="molecule type" value="Genomic_DNA"/>
</dbReference>
<keyword evidence="2" id="KW-0378">Hydrolase</keyword>